<dbReference type="EMBL" id="BQKI01000079">
    <property type="protein sequence ID" value="GJN27463.1"/>
    <property type="molecule type" value="Genomic_DNA"/>
</dbReference>
<accession>A0AAV5EVM1</accession>
<organism evidence="2 3">
    <name type="scientific">Eleusine coracana subsp. coracana</name>
    <dbReference type="NCBI Taxonomy" id="191504"/>
    <lineage>
        <taxon>Eukaryota</taxon>
        <taxon>Viridiplantae</taxon>
        <taxon>Streptophyta</taxon>
        <taxon>Embryophyta</taxon>
        <taxon>Tracheophyta</taxon>
        <taxon>Spermatophyta</taxon>
        <taxon>Magnoliopsida</taxon>
        <taxon>Liliopsida</taxon>
        <taxon>Poales</taxon>
        <taxon>Poaceae</taxon>
        <taxon>PACMAD clade</taxon>
        <taxon>Chloridoideae</taxon>
        <taxon>Cynodonteae</taxon>
        <taxon>Eleusininae</taxon>
        <taxon>Eleusine</taxon>
    </lineage>
</organism>
<feature type="domain" description="DUF6598" evidence="1">
    <location>
        <begin position="23"/>
        <end position="248"/>
    </location>
</feature>
<protein>
    <recommendedName>
        <fullName evidence="1">DUF6598 domain-containing protein</fullName>
    </recommendedName>
</protein>
<reference evidence="2" key="2">
    <citation type="submission" date="2021-12" db="EMBL/GenBank/DDBJ databases">
        <title>Resequencing data analysis of finger millet.</title>
        <authorList>
            <person name="Hatakeyama M."/>
            <person name="Aluri S."/>
            <person name="Balachadran M.T."/>
            <person name="Sivarajan S.R."/>
            <person name="Poveda L."/>
            <person name="Shimizu-Inatsugi R."/>
            <person name="Schlapbach R."/>
            <person name="Sreeman S.M."/>
            <person name="Shimizu K.K."/>
        </authorList>
    </citation>
    <scope>NUCLEOTIDE SEQUENCE</scope>
</reference>
<dbReference type="Pfam" id="PF20241">
    <property type="entry name" value="DUF6598"/>
    <property type="match status" value="1"/>
</dbReference>
<gene>
    <name evidence="2" type="primary">gb15491</name>
    <name evidence="2" type="ORF">PR202_gb15491</name>
</gene>
<dbReference type="PANTHER" id="PTHR33065:SF95">
    <property type="entry name" value="OS07G0646300 PROTEIN"/>
    <property type="match status" value="1"/>
</dbReference>
<evidence type="ECO:0000259" key="1">
    <source>
        <dbReference type="Pfam" id="PF20241"/>
    </source>
</evidence>
<dbReference type="AlphaFoldDB" id="A0AAV5EVM1"/>
<evidence type="ECO:0000313" key="3">
    <source>
        <dbReference type="Proteomes" id="UP001054889"/>
    </source>
</evidence>
<comment type="caution">
    <text evidence="2">The sequence shown here is derived from an EMBL/GenBank/DDBJ whole genome shotgun (WGS) entry which is preliminary data.</text>
</comment>
<name>A0AAV5EVM1_ELECO</name>
<dbReference type="PANTHER" id="PTHR33065">
    <property type="entry name" value="OS07G0486400 PROTEIN"/>
    <property type="match status" value="1"/>
</dbReference>
<dbReference type="Proteomes" id="UP001054889">
    <property type="component" value="Unassembled WGS sequence"/>
</dbReference>
<keyword evidence="3" id="KW-1185">Reference proteome</keyword>
<evidence type="ECO:0000313" key="2">
    <source>
        <dbReference type="EMBL" id="GJN27463.1"/>
    </source>
</evidence>
<reference evidence="2" key="1">
    <citation type="journal article" date="2018" name="DNA Res.">
        <title>Multiple hybrid de novo genome assembly of finger millet, an orphan allotetraploid crop.</title>
        <authorList>
            <person name="Hatakeyama M."/>
            <person name="Aluri S."/>
            <person name="Balachadran M.T."/>
            <person name="Sivarajan S.R."/>
            <person name="Patrignani A."/>
            <person name="Gruter S."/>
            <person name="Poveda L."/>
            <person name="Shimizu-Inatsugi R."/>
            <person name="Baeten J."/>
            <person name="Francoijs K.J."/>
            <person name="Nataraja K.N."/>
            <person name="Reddy Y.A.N."/>
            <person name="Phadnis S."/>
            <person name="Ravikumar R.L."/>
            <person name="Schlapbach R."/>
            <person name="Sreeman S.M."/>
            <person name="Shimizu K.K."/>
        </authorList>
    </citation>
    <scope>NUCLEOTIDE SEQUENCE</scope>
</reference>
<dbReference type="InterPro" id="IPR046533">
    <property type="entry name" value="DUF6598"/>
</dbReference>
<proteinExistence type="predicted"/>
<sequence>MNLYPSDCIMINGSCYNHVPCTMLQIFSLKLAKLPVDGGFVELYGYVAVRDDLDPLLHYVVNISRDDPITLEEGSLIKMVGPKRGIYMQFTTLLEYDLRIKTGEQEKDDLSLIDGASLIGPAGVLNEPFKFPISSGRGAIGITLSSIPYAVEATIEVLISEVQSRFSLSLGCLTSELDEKIRLFDGAIAESCFLKRYLVAVMKNSFIDLKFKVGTVPSSFDQHCCSFMAKIHGHDTQEIKTDFALIIVKLTWSTLRSLKPTLRILKPRT</sequence>